<dbReference type="RefSeq" id="WP_076783019.1">
    <property type="nucleotide sequence ID" value="NZ_FTPU01000013.1"/>
</dbReference>
<proteinExistence type="predicted"/>
<dbReference type="STRING" id="1121284.SAMN05660493_01513"/>
<protein>
    <submittedName>
        <fullName evidence="1">Uncharacterized protein</fullName>
    </submittedName>
</protein>
<dbReference type="Proteomes" id="UP000187261">
    <property type="component" value="Unassembled WGS sequence"/>
</dbReference>
<gene>
    <name evidence="1" type="ORF">SAMN05660493_01513</name>
</gene>
<name>A0A1U7PYH0_9FLAO</name>
<organism evidence="1 2">
    <name type="scientific">Epilithonimonas bovis DSM 19482</name>
    <dbReference type="NCBI Taxonomy" id="1121284"/>
    <lineage>
        <taxon>Bacteria</taxon>
        <taxon>Pseudomonadati</taxon>
        <taxon>Bacteroidota</taxon>
        <taxon>Flavobacteriia</taxon>
        <taxon>Flavobacteriales</taxon>
        <taxon>Weeksellaceae</taxon>
        <taxon>Chryseobacterium group</taxon>
        <taxon>Epilithonimonas</taxon>
    </lineage>
</organism>
<evidence type="ECO:0000313" key="2">
    <source>
        <dbReference type="Proteomes" id="UP000187261"/>
    </source>
</evidence>
<sequence>MNNNLFSKIEIAENFLNSINKTLYVQYEVGSFVSSSEEVEDKFYTHYCANIFLEDNDPDSDGREQIGIMSFTRLSFSHHVSSQKFWIFDSKPLFARLYDRLYDEDQEMWLIEEIELANNFWLMDDVVFKEEYRGKGLVQLLMLDKMKRFFSYNDLIFAFSYPLQFDEKFKQETNSEYWKTDSKISFNKAQAKLKKSYKNVGYKYLEDYKVQKLGDENLLERIQNESTEDNKLIYFIHEG</sequence>
<accession>A0A1U7PYH0</accession>
<reference evidence="2" key="1">
    <citation type="submission" date="2016-10" db="EMBL/GenBank/DDBJ databases">
        <authorList>
            <person name="Varghese N."/>
            <person name="Submissions S."/>
        </authorList>
    </citation>
    <scope>NUCLEOTIDE SEQUENCE [LARGE SCALE GENOMIC DNA]</scope>
    <source>
        <strain evidence="2">DSM 19482</strain>
    </source>
</reference>
<dbReference type="AlphaFoldDB" id="A0A1U7PYH0"/>
<keyword evidence="2" id="KW-1185">Reference proteome</keyword>
<dbReference type="EMBL" id="FTPU01000013">
    <property type="protein sequence ID" value="SIT96818.1"/>
    <property type="molecule type" value="Genomic_DNA"/>
</dbReference>
<evidence type="ECO:0000313" key="1">
    <source>
        <dbReference type="EMBL" id="SIT96818.1"/>
    </source>
</evidence>